<comment type="catalytic activity">
    <reaction evidence="1">
        <text>DNA(n) + a 2'-deoxyribonucleoside 5'-triphosphate = DNA(n+1) + diphosphate</text>
        <dbReference type="Rhea" id="RHEA:22508"/>
        <dbReference type="Rhea" id="RHEA-COMP:17339"/>
        <dbReference type="Rhea" id="RHEA-COMP:17340"/>
        <dbReference type="ChEBI" id="CHEBI:33019"/>
        <dbReference type="ChEBI" id="CHEBI:61560"/>
        <dbReference type="ChEBI" id="CHEBI:173112"/>
        <dbReference type="EC" id="2.7.7.7"/>
    </reaction>
</comment>
<dbReference type="GO" id="GO:0042276">
    <property type="term" value="P:error-prone translesion synthesis"/>
    <property type="evidence" value="ECO:0007669"/>
    <property type="project" value="TreeGrafter"/>
</dbReference>
<reference evidence="5" key="1">
    <citation type="journal article" date="2021" name="J Fungi (Basel)">
        <title>Virulence traits and population genomics of the black yeast Aureobasidium melanogenum.</title>
        <authorList>
            <person name="Cernosa A."/>
            <person name="Sun X."/>
            <person name="Gostincar C."/>
            <person name="Fang C."/>
            <person name="Gunde-Cimerman N."/>
            <person name="Song Z."/>
        </authorList>
    </citation>
    <scope>NUCLEOTIDE SEQUENCE</scope>
    <source>
        <strain evidence="5">EXF-9298</strain>
    </source>
</reference>
<keyword evidence="6" id="KW-1185">Reference proteome</keyword>
<dbReference type="Pfam" id="PF24065">
    <property type="entry name" value="REV3_N"/>
    <property type="match status" value="1"/>
</dbReference>
<dbReference type="GO" id="GO:0000724">
    <property type="term" value="P:double-strand break repair via homologous recombination"/>
    <property type="evidence" value="ECO:0007669"/>
    <property type="project" value="TreeGrafter"/>
</dbReference>
<evidence type="ECO:0000259" key="3">
    <source>
        <dbReference type="Pfam" id="PF24055"/>
    </source>
</evidence>
<dbReference type="SUPFAM" id="SSF53098">
    <property type="entry name" value="Ribonuclease H-like"/>
    <property type="match status" value="1"/>
</dbReference>
<sequence length="568" mass="64670">MVLCRVRLNCLDHYQAYPGPLDPPLWGDPSLLSQRNLPQVPVIRVFGATETGQKICLHVHGAFPYLYIEYTGPIDRVSVDEYIATLRVSIDHALAVSYRRNTADAKAIFVAHISLVKGVPFFGYHVGFKYFLKIYLLNPSNMTRLSDLLHQGAILKQPFQPYESHMQFLAQWMCDFNLYGCNYIDTDNPFFRDPVPDVQELANSHHEWHDRSIPDSQRLNVDQFQRQSHCSVEIDIRAQDILNRHEVKDRSLHHDFVERLNHLAPEEKFVQSMAGLWRDETIRRKKRMGITDPGSSPFPPEVLVSMSHDPRNTENGGWIHEEEFRKLVEELAKDERERMGGNAPSFDTFVKPREEEFPVQTTLESVEELFHEKWQFASADAPQHLTQRLAQDGLDSGEALVDESSILQLMADEQSYESDEEIAREIALTQAKQNNQNVAPDVEADDETRPDGDDYAQQFLDPLDSMSTASLPPTSQPITDEQPPVPAPIAPVIGTQAGKKRQLIDGETSVKRRKVVGFTEDTQARPGETVNSRRKNFKVKDCVSTSQLMADVEADEGTKGEFHRLIQL</sequence>
<feature type="compositionally biased region" description="Polar residues" evidence="2">
    <location>
        <begin position="465"/>
        <end position="479"/>
    </location>
</feature>
<evidence type="ECO:0000259" key="4">
    <source>
        <dbReference type="Pfam" id="PF24065"/>
    </source>
</evidence>
<feature type="region of interest" description="Disordered" evidence="2">
    <location>
        <begin position="431"/>
        <end position="485"/>
    </location>
</feature>
<dbReference type="GO" id="GO:0005634">
    <property type="term" value="C:nucleus"/>
    <property type="evidence" value="ECO:0007669"/>
    <property type="project" value="TreeGrafter"/>
</dbReference>
<dbReference type="FunFam" id="3.30.342.10:FF:000018">
    <property type="entry name" value="DNA polymerase"/>
    <property type="match status" value="1"/>
</dbReference>
<dbReference type="AlphaFoldDB" id="A0A9P8FH23"/>
<proteinExistence type="predicted"/>
<evidence type="ECO:0000256" key="1">
    <source>
        <dbReference type="ARBA" id="ARBA00049244"/>
    </source>
</evidence>
<organism evidence="5 6">
    <name type="scientific">Aureobasidium melanogenum</name>
    <name type="common">Aureobasidium pullulans var. melanogenum</name>
    <dbReference type="NCBI Taxonomy" id="46634"/>
    <lineage>
        <taxon>Eukaryota</taxon>
        <taxon>Fungi</taxon>
        <taxon>Dikarya</taxon>
        <taxon>Ascomycota</taxon>
        <taxon>Pezizomycotina</taxon>
        <taxon>Dothideomycetes</taxon>
        <taxon>Dothideomycetidae</taxon>
        <taxon>Dothideales</taxon>
        <taxon>Saccotheciaceae</taxon>
        <taxon>Aureobasidium</taxon>
    </lineage>
</organism>
<protein>
    <submittedName>
        <fullName evidence="5">DNA polymerase zeta catalytic subunit</fullName>
    </submittedName>
</protein>
<gene>
    <name evidence="5" type="ORF">KCU98_g12550</name>
</gene>
<feature type="domain" description="DNA polymerase zeta catalytic subunit N-terminal" evidence="4">
    <location>
        <begin position="5"/>
        <end position="60"/>
    </location>
</feature>
<comment type="caution">
    <text evidence="5">The sequence shown here is derived from an EMBL/GenBank/DDBJ whole genome shotgun (WGS) entry which is preliminary data.</text>
</comment>
<name>A0A9P8FH23_AURME</name>
<dbReference type="InterPro" id="IPR056447">
    <property type="entry name" value="REV3_N"/>
</dbReference>
<dbReference type="GO" id="GO:0003887">
    <property type="term" value="F:DNA-directed DNA polymerase activity"/>
    <property type="evidence" value="ECO:0007669"/>
    <property type="project" value="UniProtKB-EC"/>
</dbReference>
<dbReference type="Pfam" id="PF24055">
    <property type="entry name" value="POL3_N"/>
    <property type="match status" value="1"/>
</dbReference>
<evidence type="ECO:0000313" key="6">
    <source>
        <dbReference type="Proteomes" id="UP000729357"/>
    </source>
</evidence>
<reference evidence="5" key="2">
    <citation type="submission" date="2021-08" db="EMBL/GenBank/DDBJ databases">
        <authorList>
            <person name="Gostincar C."/>
            <person name="Sun X."/>
            <person name="Song Z."/>
            <person name="Gunde-Cimerman N."/>
        </authorList>
    </citation>
    <scope>NUCLEOTIDE SEQUENCE</scope>
    <source>
        <strain evidence="5">EXF-9298</strain>
    </source>
</reference>
<dbReference type="Proteomes" id="UP000729357">
    <property type="component" value="Unassembled WGS sequence"/>
</dbReference>
<dbReference type="InterPro" id="IPR056435">
    <property type="entry name" value="DPOD/Z_N"/>
</dbReference>
<dbReference type="InterPro" id="IPR030559">
    <property type="entry name" value="PolZ_Rev3"/>
</dbReference>
<dbReference type="PANTHER" id="PTHR45812:SF1">
    <property type="entry name" value="DNA POLYMERASE ZETA CATALYTIC SUBUNIT"/>
    <property type="match status" value="1"/>
</dbReference>
<dbReference type="Gene3D" id="3.30.342.10">
    <property type="entry name" value="DNA Polymerase, chain B, domain 1"/>
    <property type="match status" value="1"/>
</dbReference>
<feature type="domain" description="DNA polymerase delta/zeta catalytic subunit N-terminal" evidence="3">
    <location>
        <begin position="61"/>
        <end position="142"/>
    </location>
</feature>
<feature type="non-terminal residue" evidence="5">
    <location>
        <position position="568"/>
    </location>
</feature>
<dbReference type="GO" id="GO:0016035">
    <property type="term" value="C:zeta DNA polymerase complex"/>
    <property type="evidence" value="ECO:0007669"/>
    <property type="project" value="InterPro"/>
</dbReference>
<evidence type="ECO:0000256" key="2">
    <source>
        <dbReference type="SAM" id="MobiDB-lite"/>
    </source>
</evidence>
<dbReference type="PANTHER" id="PTHR45812">
    <property type="entry name" value="DNA POLYMERASE ZETA CATALYTIC SUBUNIT"/>
    <property type="match status" value="1"/>
</dbReference>
<dbReference type="EMBL" id="JAHFXS010002175">
    <property type="protein sequence ID" value="KAG9973576.1"/>
    <property type="molecule type" value="Genomic_DNA"/>
</dbReference>
<dbReference type="InterPro" id="IPR012337">
    <property type="entry name" value="RNaseH-like_sf"/>
</dbReference>
<evidence type="ECO:0000313" key="5">
    <source>
        <dbReference type="EMBL" id="KAG9973576.1"/>
    </source>
</evidence>
<accession>A0A9P8FH23</accession>